<dbReference type="Proteomes" id="UP001152799">
    <property type="component" value="Chromosome 5"/>
</dbReference>
<evidence type="ECO:0000256" key="1">
    <source>
        <dbReference type="SAM" id="Coils"/>
    </source>
</evidence>
<dbReference type="AlphaFoldDB" id="A0A9N9MQJ1"/>
<evidence type="ECO:0000313" key="2">
    <source>
        <dbReference type="EMBL" id="CAG9769470.1"/>
    </source>
</evidence>
<dbReference type="EMBL" id="OU892281">
    <property type="protein sequence ID" value="CAG9769470.1"/>
    <property type="molecule type" value="Genomic_DNA"/>
</dbReference>
<sequence length="222" mass="26375">MLFDQKRFRTASYPERLNLELPNLCYNYNHQSSNARTFQTNMLEFEGRLNTEIILVSDRNSCIQNDLQRTRESLEELKVLNRNLKVSIEVLEKENDILSKETKRLRREGFEKEQCDEIKNYREDISKLNAEIVQLSESNSHIQNDLQWTRKDLQELNILNNNLKVSIEALEKENDMLAKCLRREVFELKNSPHPIAHIKSTPPRNKILIIWQRDLGILWIIV</sequence>
<name>A0A9N9MQJ1_9CUCU</name>
<feature type="coiled-coil region" evidence="1">
    <location>
        <begin position="67"/>
        <end position="173"/>
    </location>
</feature>
<keyword evidence="1" id="KW-0175">Coiled coil</keyword>
<keyword evidence="3" id="KW-1185">Reference proteome</keyword>
<protein>
    <submittedName>
        <fullName evidence="2">Uncharacterized protein</fullName>
    </submittedName>
</protein>
<organism evidence="2 3">
    <name type="scientific">Ceutorhynchus assimilis</name>
    <name type="common">cabbage seed weevil</name>
    <dbReference type="NCBI Taxonomy" id="467358"/>
    <lineage>
        <taxon>Eukaryota</taxon>
        <taxon>Metazoa</taxon>
        <taxon>Ecdysozoa</taxon>
        <taxon>Arthropoda</taxon>
        <taxon>Hexapoda</taxon>
        <taxon>Insecta</taxon>
        <taxon>Pterygota</taxon>
        <taxon>Neoptera</taxon>
        <taxon>Endopterygota</taxon>
        <taxon>Coleoptera</taxon>
        <taxon>Polyphaga</taxon>
        <taxon>Cucujiformia</taxon>
        <taxon>Curculionidae</taxon>
        <taxon>Ceutorhynchinae</taxon>
        <taxon>Ceutorhynchus</taxon>
    </lineage>
</organism>
<accession>A0A9N9MQJ1</accession>
<gene>
    <name evidence="2" type="ORF">CEUTPL_LOCUS9980</name>
</gene>
<reference evidence="2" key="1">
    <citation type="submission" date="2022-01" db="EMBL/GenBank/DDBJ databases">
        <authorList>
            <person name="King R."/>
        </authorList>
    </citation>
    <scope>NUCLEOTIDE SEQUENCE</scope>
</reference>
<proteinExistence type="predicted"/>
<evidence type="ECO:0000313" key="3">
    <source>
        <dbReference type="Proteomes" id="UP001152799"/>
    </source>
</evidence>